<evidence type="ECO:0000313" key="2">
    <source>
        <dbReference type="EMBL" id="MER6267867.1"/>
    </source>
</evidence>
<accession>A0ABV1TE81</accession>
<dbReference type="Proteomes" id="UP001490365">
    <property type="component" value="Unassembled WGS sequence"/>
</dbReference>
<keyword evidence="3" id="KW-1185">Reference proteome</keyword>
<proteinExistence type="predicted"/>
<comment type="caution">
    <text evidence="2">The sequence shown here is derived from an EMBL/GenBank/DDBJ whole genome shotgun (WGS) entry which is preliminary data.</text>
</comment>
<dbReference type="EMBL" id="JBEOZM010000004">
    <property type="protein sequence ID" value="MER6267867.1"/>
    <property type="molecule type" value="Genomic_DNA"/>
</dbReference>
<sequence>MTGPRATGAAGVPDEPRHPVTARPGEWPLATHKPCPVGDCPGPARGHEAVPCRRCGTGPRVYADAPDLRREMHRLLALGAERDGRQAGPGTGPRADGMAAERAWLLRRAALMDRMALGGGSGPAAAAAETAEQLVRYDRRHPGLVAGPYHPDAITLARRRLLYVRQEYAAWTAAGCPGT</sequence>
<name>A0ABV1TE81_9ACTN</name>
<feature type="region of interest" description="Disordered" evidence="1">
    <location>
        <begin position="1"/>
        <end position="25"/>
    </location>
</feature>
<organism evidence="2 3">
    <name type="scientific">Streptomyces sp. 900105755</name>
    <dbReference type="NCBI Taxonomy" id="3154389"/>
    <lineage>
        <taxon>Bacteria</taxon>
        <taxon>Bacillati</taxon>
        <taxon>Actinomycetota</taxon>
        <taxon>Actinomycetes</taxon>
        <taxon>Kitasatosporales</taxon>
        <taxon>Streptomycetaceae</taxon>
        <taxon>Streptomyces</taxon>
    </lineage>
</organism>
<dbReference type="RefSeq" id="WP_351956521.1">
    <property type="nucleotide sequence ID" value="NZ_JBEOZM010000004.1"/>
</dbReference>
<evidence type="ECO:0000256" key="1">
    <source>
        <dbReference type="SAM" id="MobiDB-lite"/>
    </source>
</evidence>
<evidence type="ECO:0000313" key="3">
    <source>
        <dbReference type="Proteomes" id="UP001490365"/>
    </source>
</evidence>
<reference evidence="2 3" key="1">
    <citation type="submission" date="2024-06" db="EMBL/GenBank/DDBJ databases">
        <title>The Natural Products Discovery Center: Release of the First 8490 Sequenced Strains for Exploring Actinobacteria Biosynthetic Diversity.</title>
        <authorList>
            <person name="Kalkreuter E."/>
            <person name="Kautsar S.A."/>
            <person name="Yang D."/>
            <person name="Bader C.D."/>
            <person name="Teijaro C.N."/>
            <person name="Fluegel L."/>
            <person name="Davis C.M."/>
            <person name="Simpson J.R."/>
            <person name="Lauterbach L."/>
            <person name="Steele A.D."/>
            <person name="Gui C."/>
            <person name="Meng S."/>
            <person name="Li G."/>
            <person name="Viehrig K."/>
            <person name="Ye F."/>
            <person name="Su P."/>
            <person name="Kiefer A.F."/>
            <person name="Nichols A."/>
            <person name="Cepeda A.J."/>
            <person name="Yan W."/>
            <person name="Fan B."/>
            <person name="Jiang Y."/>
            <person name="Adhikari A."/>
            <person name="Zheng C.-J."/>
            <person name="Schuster L."/>
            <person name="Cowan T.M."/>
            <person name="Smanski M.J."/>
            <person name="Chevrette M.G."/>
            <person name="De Carvalho L.P.S."/>
            <person name="Shen B."/>
        </authorList>
    </citation>
    <scope>NUCLEOTIDE SEQUENCE [LARGE SCALE GENOMIC DNA]</scope>
    <source>
        <strain evidence="2 3">NPDC001694</strain>
    </source>
</reference>
<gene>
    <name evidence="2" type="ORF">ABT211_11270</name>
</gene>
<protein>
    <submittedName>
        <fullName evidence="2">Uncharacterized protein</fullName>
    </submittedName>
</protein>